<keyword evidence="1" id="KW-0805">Transcription regulation</keyword>
<evidence type="ECO:0000256" key="3">
    <source>
        <dbReference type="ARBA" id="ARBA00023163"/>
    </source>
</evidence>
<dbReference type="Proteomes" id="UP001301152">
    <property type="component" value="Unassembled WGS sequence"/>
</dbReference>
<keyword evidence="2" id="KW-0238">DNA-binding</keyword>
<dbReference type="InterPro" id="IPR014710">
    <property type="entry name" value="RmlC-like_jellyroll"/>
</dbReference>
<dbReference type="SUPFAM" id="SSF51206">
    <property type="entry name" value="cAMP-binding domain-like"/>
    <property type="match status" value="1"/>
</dbReference>
<dbReference type="CDD" id="cd00038">
    <property type="entry name" value="CAP_ED"/>
    <property type="match status" value="1"/>
</dbReference>
<dbReference type="InterPro" id="IPR000595">
    <property type="entry name" value="cNMP-bd_dom"/>
</dbReference>
<comment type="caution">
    <text evidence="5">The sequence shown here is derived from an EMBL/GenBank/DDBJ whole genome shotgun (WGS) entry which is preliminary data.</text>
</comment>
<gene>
    <name evidence="5" type="ORF">OQ497_06810</name>
</gene>
<organism evidence="5 6">
    <name type="scientific">Acetobacter thailandicus</name>
    <dbReference type="NCBI Taxonomy" id="1502842"/>
    <lineage>
        <taxon>Bacteria</taxon>
        <taxon>Pseudomonadati</taxon>
        <taxon>Pseudomonadota</taxon>
        <taxon>Alphaproteobacteria</taxon>
        <taxon>Acetobacterales</taxon>
        <taxon>Acetobacteraceae</taxon>
        <taxon>Acetobacter</taxon>
    </lineage>
</organism>
<dbReference type="PROSITE" id="PS51063">
    <property type="entry name" value="HTH_CRP_2"/>
    <property type="match status" value="1"/>
</dbReference>
<reference evidence="5 6" key="1">
    <citation type="submission" date="2022-11" db="EMBL/GenBank/DDBJ databases">
        <title>Genome sequencing of Acetobacter type strain.</title>
        <authorList>
            <person name="Heo J."/>
            <person name="Lee D."/>
            <person name="Han B.-H."/>
            <person name="Hong S.-B."/>
            <person name="Kwon S.-W."/>
        </authorList>
    </citation>
    <scope>NUCLEOTIDE SEQUENCE [LARGE SCALE GENOMIC DNA]</scope>
    <source>
        <strain evidence="5 6">KACC 21253</strain>
    </source>
</reference>
<dbReference type="InterPro" id="IPR050397">
    <property type="entry name" value="Env_Response_Regulators"/>
</dbReference>
<evidence type="ECO:0000313" key="6">
    <source>
        <dbReference type="Proteomes" id="UP001301152"/>
    </source>
</evidence>
<name>A0ABT3QEH4_9PROT</name>
<protein>
    <submittedName>
        <fullName evidence="5">Crp/Fnr family transcriptional regulator</fullName>
    </submittedName>
</protein>
<evidence type="ECO:0000256" key="2">
    <source>
        <dbReference type="ARBA" id="ARBA00023125"/>
    </source>
</evidence>
<dbReference type="InterPro" id="IPR036390">
    <property type="entry name" value="WH_DNA-bd_sf"/>
</dbReference>
<evidence type="ECO:0000256" key="1">
    <source>
        <dbReference type="ARBA" id="ARBA00023015"/>
    </source>
</evidence>
<dbReference type="InterPro" id="IPR036388">
    <property type="entry name" value="WH-like_DNA-bd_sf"/>
</dbReference>
<dbReference type="SMART" id="SM00100">
    <property type="entry name" value="cNMP"/>
    <property type="match status" value="1"/>
</dbReference>
<evidence type="ECO:0000259" key="4">
    <source>
        <dbReference type="PROSITE" id="PS51063"/>
    </source>
</evidence>
<dbReference type="InterPro" id="IPR012318">
    <property type="entry name" value="HTH_CRP"/>
</dbReference>
<dbReference type="SMART" id="SM00419">
    <property type="entry name" value="HTH_CRP"/>
    <property type="match status" value="1"/>
</dbReference>
<dbReference type="EMBL" id="JAPIUZ010000002">
    <property type="protein sequence ID" value="MCX2563666.1"/>
    <property type="molecule type" value="Genomic_DNA"/>
</dbReference>
<dbReference type="Pfam" id="PF13545">
    <property type="entry name" value="HTH_Crp_2"/>
    <property type="match status" value="1"/>
</dbReference>
<dbReference type="Gene3D" id="2.60.120.10">
    <property type="entry name" value="Jelly Rolls"/>
    <property type="match status" value="1"/>
</dbReference>
<proteinExistence type="predicted"/>
<keyword evidence="3" id="KW-0804">Transcription</keyword>
<dbReference type="PANTHER" id="PTHR24567:SF75">
    <property type="entry name" value="FUMARATE AND NITRATE REDUCTION REGULATORY PROTEIN"/>
    <property type="match status" value="1"/>
</dbReference>
<dbReference type="CDD" id="cd00092">
    <property type="entry name" value="HTH_CRP"/>
    <property type="match status" value="1"/>
</dbReference>
<accession>A0ABT3QEH4</accession>
<feature type="domain" description="HTH crp-type" evidence="4">
    <location>
        <begin position="168"/>
        <end position="243"/>
    </location>
</feature>
<sequence>MASYIHPFTPALQPLSSLTPDVTPQKCMMCQTRQHSVCITASENTPAAFADASQKLSLPPGMTLIEEGSTPLASFNIVSGTIRLFKSLPDGRRQIIGFADAGHFLDLTSSDICNFGAETIDTVEVCRFFHPQLDHLLASHPAFKHQLMNRLTLRLAEAQEQMLLLGRKTAREKISTFLLSRILHQHSTADTTIIPVSLPMNRSDIADYLGLTIETVSRTLSNLRREQIIAVTSHHSINILAPDTLRKLASGQEHG</sequence>
<keyword evidence="6" id="KW-1185">Reference proteome</keyword>
<evidence type="ECO:0000313" key="5">
    <source>
        <dbReference type="EMBL" id="MCX2563666.1"/>
    </source>
</evidence>
<dbReference type="RefSeq" id="WP_233127758.1">
    <property type="nucleotide sequence ID" value="NZ_JAERKY010000004.1"/>
</dbReference>
<dbReference type="PRINTS" id="PR00034">
    <property type="entry name" value="HTHCRP"/>
</dbReference>
<dbReference type="PANTHER" id="PTHR24567">
    <property type="entry name" value="CRP FAMILY TRANSCRIPTIONAL REGULATORY PROTEIN"/>
    <property type="match status" value="1"/>
</dbReference>
<dbReference type="Pfam" id="PF00027">
    <property type="entry name" value="cNMP_binding"/>
    <property type="match status" value="1"/>
</dbReference>
<dbReference type="InterPro" id="IPR018490">
    <property type="entry name" value="cNMP-bd_dom_sf"/>
</dbReference>
<dbReference type="SUPFAM" id="SSF46785">
    <property type="entry name" value="Winged helix' DNA-binding domain"/>
    <property type="match status" value="1"/>
</dbReference>
<dbReference type="Gene3D" id="1.10.10.10">
    <property type="entry name" value="Winged helix-like DNA-binding domain superfamily/Winged helix DNA-binding domain"/>
    <property type="match status" value="1"/>
</dbReference>